<sequence>MPVAVQRSKRAGSSIRRGLCAASAVAAATPVASINCTIMVAVRIVHCGLPPLLSCRVLTTHVHMADLLRKTAVLALLLFTLLAVLVVQLWQLGRRAAVQPRPKSSKKKVRFVGSRKSMGDSRFRAGREYGMEGAGFTSGTNVQEHRFDPALYLHLPSWQQPLPHNNHSEPPPSTLPLGWGSTQTSYDAVRIHHHRAGSLGPMSALLDELRQGGGHPLDLHLSPTCSMHASRTLIVDHSSDGRLPMIVTTDMPTKRLSSTSVNRRQEVAMKDIGAAAADSMHGGVPGASTAAESPRVMERIIVRVSTVRATSDGEGGGLRNVDCEEEGDVNGEDDEASNSEDVVKEVTPRGGKKKAGSGRAKGKSKKGAEGEGRGQEGAVGFERIPHSCAVQEGSGELPRERWQ</sequence>
<keyword evidence="4" id="KW-1185">Reference proteome</keyword>
<keyword evidence="2" id="KW-1133">Transmembrane helix</keyword>
<evidence type="ECO:0000256" key="1">
    <source>
        <dbReference type="SAM" id="MobiDB-lite"/>
    </source>
</evidence>
<feature type="region of interest" description="Disordered" evidence="1">
    <location>
        <begin position="307"/>
        <end position="403"/>
    </location>
</feature>
<accession>A0A388KQX2</accession>
<feature type="compositionally biased region" description="Basic residues" evidence="1">
    <location>
        <begin position="350"/>
        <end position="365"/>
    </location>
</feature>
<dbReference type="AlphaFoldDB" id="A0A388KQX2"/>
<comment type="caution">
    <text evidence="3">The sequence shown here is derived from an EMBL/GenBank/DDBJ whole genome shotgun (WGS) entry which is preliminary data.</text>
</comment>
<dbReference type="Gramene" id="GBG72470">
    <property type="protein sequence ID" value="GBG72470"/>
    <property type="gene ID" value="CBR_g12044"/>
</dbReference>
<reference evidence="3 4" key="1">
    <citation type="journal article" date="2018" name="Cell">
        <title>The Chara Genome: Secondary Complexity and Implications for Plant Terrestrialization.</title>
        <authorList>
            <person name="Nishiyama T."/>
            <person name="Sakayama H."/>
            <person name="Vries J.D."/>
            <person name="Buschmann H."/>
            <person name="Saint-Marcoux D."/>
            <person name="Ullrich K.K."/>
            <person name="Haas F.B."/>
            <person name="Vanderstraeten L."/>
            <person name="Becker D."/>
            <person name="Lang D."/>
            <person name="Vosolsobe S."/>
            <person name="Rombauts S."/>
            <person name="Wilhelmsson P.K.I."/>
            <person name="Janitza P."/>
            <person name="Kern R."/>
            <person name="Heyl A."/>
            <person name="Rumpler F."/>
            <person name="Villalobos L.I.A.C."/>
            <person name="Clay J.M."/>
            <person name="Skokan R."/>
            <person name="Toyoda A."/>
            <person name="Suzuki Y."/>
            <person name="Kagoshima H."/>
            <person name="Schijlen E."/>
            <person name="Tajeshwar N."/>
            <person name="Catarino B."/>
            <person name="Hetherington A.J."/>
            <person name="Saltykova A."/>
            <person name="Bonnot C."/>
            <person name="Breuninger H."/>
            <person name="Symeonidi A."/>
            <person name="Radhakrishnan G.V."/>
            <person name="Van Nieuwerburgh F."/>
            <person name="Deforce D."/>
            <person name="Chang C."/>
            <person name="Karol K.G."/>
            <person name="Hedrich R."/>
            <person name="Ulvskov P."/>
            <person name="Glockner G."/>
            <person name="Delwiche C.F."/>
            <person name="Petrasek J."/>
            <person name="Van de Peer Y."/>
            <person name="Friml J."/>
            <person name="Beilby M."/>
            <person name="Dolan L."/>
            <person name="Kohara Y."/>
            <person name="Sugano S."/>
            <person name="Fujiyama A."/>
            <person name="Delaux P.-M."/>
            <person name="Quint M."/>
            <person name="TheiBen G."/>
            <person name="Hagemann M."/>
            <person name="Harholt J."/>
            <person name="Dunand C."/>
            <person name="Zachgo S."/>
            <person name="Langdale J."/>
            <person name="Maumus F."/>
            <person name="Straeten D.V.D."/>
            <person name="Gould S.B."/>
            <person name="Rensing S.A."/>
        </authorList>
    </citation>
    <scope>NUCLEOTIDE SEQUENCE [LARGE SCALE GENOMIC DNA]</scope>
    <source>
        <strain evidence="3 4">S276</strain>
    </source>
</reference>
<keyword evidence="2" id="KW-0472">Membrane</keyword>
<dbReference type="Proteomes" id="UP000265515">
    <property type="component" value="Unassembled WGS sequence"/>
</dbReference>
<proteinExistence type="predicted"/>
<gene>
    <name evidence="3" type="ORF">CBR_g12044</name>
</gene>
<feature type="transmembrane region" description="Helical" evidence="2">
    <location>
        <begin position="71"/>
        <end position="93"/>
    </location>
</feature>
<organism evidence="3 4">
    <name type="scientific">Chara braunii</name>
    <name type="common">Braun's stonewort</name>
    <dbReference type="NCBI Taxonomy" id="69332"/>
    <lineage>
        <taxon>Eukaryota</taxon>
        <taxon>Viridiplantae</taxon>
        <taxon>Streptophyta</taxon>
        <taxon>Charophyceae</taxon>
        <taxon>Charales</taxon>
        <taxon>Characeae</taxon>
        <taxon>Chara</taxon>
    </lineage>
</organism>
<name>A0A388KQX2_CHABU</name>
<feature type="compositionally biased region" description="Acidic residues" evidence="1">
    <location>
        <begin position="323"/>
        <end position="338"/>
    </location>
</feature>
<evidence type="ECO:0000313" key="4">
    <source>
        <dbReference type="Proteomes" id="UP000265515"/>
    </source>
</evidence>
<protein>
    <submittedName>
        <fullName evidence="3">Uncharacterized protein</fullName>
    </submittedName>
</protein>
<evidence type="ECO:0000256" key="2">
    <source>
        <dbReference type="SAM" id="Phobius"/>
    </source>
</evidence>
<evidence type="ECO:0000313" key="3">
    <source>
        <dbReference type="EMBL" id="GBG72470.1"/>
    </source>
</evidence>
<keyword evidence="2" id="KW-0812">Transmembrane</keyword>
<dbReference type="EMBL" id="BFEA01000166">
    <property type="protein sequence ID" value="GBG72470.1"/>
    <property type="molecule type" value="Genomic_DNA"/>
</dbReference>